<reference evidence="3" key="1">
    <citation type="submission" date="2025-08" db="UniProtKB">
        <authorList>
            <consortium name="Ensembl"/>
        </authorList>
    </citation>
    <scope>IDENTIFICATION</scope>
</reference>
<sequence length="129" mass="14472">MSQNGPCLWTGLPQSSPAPCERFKLACCSHQHYVYVLGGRHSTCQRDFWRYNVCNEWTELNCTSEAAPEALEEHSMVAHEAESPSNRKAHSAVVIESAMLVYGGYIDLKGSSQEFWSLDLLIRPRAPAQ</sequence>
<dbReference type="PANTHER" id="PTHR46376:SF1">
    <property type="entry name" value="LEUCINE-ZIPPER-LIKE TRANSCRIPTIONAL REGULATOR 1"/>
    <property type="match status" value="1"/>
</dbReference>
<organism evidence="3 4">
    <name type="scientific">Periophthalmus magnuspinnatus</name>
    <dbReference type="NCBI Taxonomy" id="409849"/>
    <lineage>
        <taxon>Eukaryota</taxon>
        <taxon>Metazoa</taxon>
        <taxon>Chordata</taxon>
        <taxon>Craniata</taxon>
        <taxon>Vertebrata</taxon>
        <taxon>Euteleostomi</taxon>
        <taxon>Actinopterygii</taxon>
        <taxon>Neopterygii</taxon>
        <taxon>Teleostei</taxon>
        <taxon>Neoteleostei</taxon>
        <taxon>Acanthomorphata</taxon>
        <taxon>Gobiaria</taxon>
        <taxon>Gobiiformes</taxon>
        <taxon>Gobioidei</taxon>
        <taxon>Gobiidae</taxon>
        <taxon>Oxudercinae</taxon>
        <taxon>Periophthalmus</taxon>
    </lineage>
</organism>
<dbReference type="Ensembl" id="ENSPMGT00000016316.1">
    <property type="protein sequence ID" value="ENSPMGP00000015303.1"/>
    <property type="gene ID" value="ENSPMGG00000012539.1"/>
</dbReference>
<dbReference type="Gene3D" id="2.120.10.80">
    <property type="entry name" value="Kelch-type beta propeller"/>
    <property type="match status" value="1"/>
</dbReference>
<proteinExistence type="predicted"/>
<evidence type="ECO:0000313" key="3">
    <source>
        <dbReference type="Ensembl" id="ENSPMGP00000015303.1"/>
    </source>
</evidence>
<evidence type="ECO:0000313" key="4">
    <source>
        <dbReference type="Proteomes" id="UP000261520"/>
    </source>
</evidence>
<dbReference type="Proteomes" id="UP000261520">
    <property type="component" value="Unplaced"/>
</dbReference>
<dbReference type="GO" id="GO:0005794">
    <property type="term" value="C:Golgi apparatus"/>
    <property type="evidence" value="ECO:0007669"/>
    <property type="project" value="TreeGrafter"/>
</dbReference>
<dbReference type="InterPro" id="IPR015915">
    <property type="entry name" value="Kelch-typ_b-propeller"/>
</dbReference>
<dbReference type="AlphaFoldDB" id="A0A3B4AE13"/>
<dbReference type="Pfam" id="PF01344">
    <property type="entry name" value="Kelch_1"/>
    <property type="match status" value="1"/>
</dbReference>
<keyword evidence="4" id="KW-1185">Reference proteome</keyword>
<dbReference type="PANTHER" id="PTHR46376">
    <property type="entry name" value="LEUCINE-ZIPPER-LIKE TRANSCRIPTIONAL REGULATOR 1"/>
    <property type="match status" value="1"/>
</dbReference>
<evidence type="ECO:0000256" key="1">
    <source>
        <dbReference type="ARBA" id="ARBA00022441"/>
    </source>
</evidence>
<dbReference type="InterPro" id="IPR051568">
    <property type="entry name" value="LZTR1/Attractin"/>
</dbReference>
<evidence type="ECO:0000256" key="2">
    <source>
        <dbReference type="ARBA" id="ARBA00022737"/>
    </source>
</evidence>
<accession>A0A3B4AE13</accession>
<reference evidence="3" key="2">
    <citation type="submission" date="2025-09" db="UniProtKB">
        <authorList>
            <consortium name="Ensembl"/>
        </authorList>
    </citation>
    <scope>IDENTIFICATION</scope>
</reference>
<dbReference type="STRING" id="409849.ENSPMGP00000015303"/>
<keyword evidence="1" id="KW-0880">Kelch repeat</keyword>
<dbReference type="SUPFAM" id="SSF117281">
    <property type="entry name" value="Kelch motif"/>
    <property type="match status" value="1"/>
</dbReference>
<keyword evidence="2" id="KW-0677">Repeat</keyword>
<protein>
    <submittedName>
        <fullName evidence="3">Uncharacterized protein</fullName>
    </submittedName>
</protein>
<dbReference type="InterPro" id="IPR006652">
    <property type="entry name" value="Kelch_1"/>
</dbReference>
<name>A0A3B4AE13_9GOBI</name>